<evidence type="ECO:0000313" key="2">
    <source>
        <dbReference type="Proteomes" id="UP000229497"/>
    </source>
</evidence>
<dbReference type="Proteomes" id="UP000229497">
    <property type="component" value="Unassembled WGS sequence"/>
</dbReference>
<gene>
    <name evidence="1" type="ORF">COV87_02385</name>
</gene>
<name>A0A2H0KMJ7_9BACT</name>
<evidence type="ECO:0000313" key="1">
    <source>
        <dbReference type="EMBL" id="PIQ71614.1"/>
    </source>
</evidence>
<dbReference type="AlphaFoldDB" id="A0A2H0KMJ7"/>
<proteinExistence type="predicted"/>
<accession>A0A2H0KMJ7</accession>
<dbReference type="EMBL" id="PCVK01000071">
    <property type="protein sequence ID" value="PIQ71614.1"/>
    <property type="molecule type" value="Genomic_DNA"/>
</dbReference>
<sequence length="83" mass="10120">MIFQRGFGFKKIINEIEKGNVIEVIKNPNKKKYHNQKMYLIKIEQQIVVVPYVEEINYIFLKTIYPSHKYTRKYLDKKLQVKK</sequence>
<protein>
    <submittedName>
        <fullName evidence="1">Toxin</fullName>
    </submittedName>
</protein>
<reference evidence="1 2" key="1">
    <citation type="submission" date="2017-09" db="EMBL/GenBank/DDBJ databases">
        <title>Depth-based differentiation of microbial function through sediment-hosted aquifers and enrichment of novel symbionts in the deep terrestrial subsurface.</title>
        <authorList>
            <person name="Probst A.J."/>
            <person name="Ladd B."/>
            <person name="Jarett J.K."/>
            <person name="Geller-Mcgrath D.E."/>
            <person name="Sieber C.M."/>
            <person name="Emerson J.B."/>
            <person name="Anantharaman K."/>
            <person name="Thomas B.C."/>
            <person name="Malmstrom R."/>
            <person name="Stieglmeier M."/>
            <person name="Klingl A."/>
            <person name="Woyke T."/>
            <person name="Ryan C.M."/>
            <person name="Banfield J.F."/>
        </authorList>
    </citation>
    <scope>NUCLEOTIDE SEQUENCE [LARGE SCALE GENOMIC DNA]</scope>
    <source>
        <strain evidence="1">CG11_big_fil_rev_8_21_14_0_20_37_16</strain>
    </source>
</reference>
<comment type="caution">
    <text evidence="1">The sequence shown here is derived from an EMBL/GenBank/DDBJ whole genome shotgun (WGS) entry which is preliminary data.</text>
</comment>
<organism evidence="1 2">
    <name type="scientific">Candidatus Roizmanbacteria bacterium CG11_big_fil_rev_8_21_14_0_20_37_16</name>
    <dbReference type="NCBI Taxonomy" id="1974857"/>
    <lineage>
        <taxon>Bacteria</taxon>
        <taxon>Candidatus Roizmaniibacteriota</taxon>
    </lineage>
</organism>